<protein>
    <recommendedName>
        <fullName evidence="1">Abortive phage infection protein C-terminal domain-containing protein</fullName>
    </recommendedName>
</protein>
<dbReference type="RefSeq" id="WP_184370856.1">
    <property type="nucleotide sequence ID" value="NZ_BAAAKM010000037.1"/>
</dbReference>
<name>A0A840WJK2_9ACTN</name>
<accession>A0A840WJK2</accession>
<keyword evidence="3" id="KW-1185">Reference proteome</keyword>
<organism evidence="2 3">
    <name type="scientific">Nocardiopsis metallicus</name>
    <dbReference type="NCBI Taxonomy" id="179819"/>
    <lineage>
        <taxon>Bacteria</taxon>
        <taxon>Bacillati</taxon>
        <taxon>Actinomycetota</taxon>
        <taxon>Actinomycetes</taxon>
        <taxon>Streptosporangiales</taxon>
        <taxon>Nocardiopsidaceae</taxon>
        <taxon>Nocardiopsis</taxon>
    </lineage>
</organism>
<dbReference type="EMBL" id="JACHDO010000001">
    <property type="protein sequence ID" value="MBB5495653.1"/>
    <property type="molecule type" value="Genomic_DNA"/>
</dbReference>
<feature type="domain" description="Abortive phage infection protein C-terminal" evidence="1">
    <location>
        <begin position="242"/>
        <end position="381"/>
    </location>
</feature>
<dbReference type="AlphaFoldDB" id="A0A840WJK2"/>
<sequence length="699" mass="77402">MATPIAVRHVRTAIRQHFAEVIDFSDAPGNSLEDIEPSSTALTRGLAALAVAKLSGCEIGEAGASVIDGTDDGGIDAVHVDSSRSRLWLVQSKWRAKGNATLNSEAVLKFWRGVGRILSADVADFNDRFQKKWPDVLDTIENPSVRITVVMAILGDDPVHPDISGENDYFVRLHGADTVDVEYLHLSDFHQFVKSGINRPRVDLDVMVDRCSEYEGPYPAYFGMVPVGQIKQWYEDHGDRLFDRNIRRSLGVTGVNQGLIETLKSEPEHFWYFNNGITVLADSVRRGVKYKGVPGGSGQLTVEGGSIVNGAQTVTAIHRAVREDPEVGERAQVAVRFISLGAEEDDFGERVTTATNTQNQVERRDFVALDKVQAELRDDLALTLGKTYALKRGEQIIPSQDVGCTVREATLALLCADPRTEWVARAKENEDVLWGPASDPLYKRLFGPEPTSARVWNSVRLFRLAQEQLKFLADQREGRGAAIAEQGRLFITHLVFQDADMSEIGDLDADWDTELANAAESVEPLLDLTIHYVDARFGNTSFPLTTFKNPERCVELSESVLTHLETGQPVSPAVREAYTKPKKQRKPRTVSTLIDANAITEGTTLVFEPQSGPQRRGMRVWLEEGPERRYATWTNDRSQPLLWGGDGRQYSPSNLSLRMIQAAMGAKAPKAVQGPKLWFVPGEGSLVDLAEQVLRGEEE</sequence>
<reference evidence="2 3" key="1">
    <citation type="submission" date="2020-08" db="EMBL/GenBank/DDBJ databases">
        <title>Sequencing the genomes of 1000 actinobacteria strains.</title>
        <authorList>
            <person name="Klenk H.-P."/>
        </authorList>
    </citation>
    <scope>NUCLEOTIDE SEQUENCE [LARGE SCALE GENOMIC DNA]</scope>
    <source>
        <strain evidence="2 3">DSM 44598</strain>
    </source>
</reference>
<dbReference type="Pfam" id="PF10592">
    <property type="entry name" value="AIPR"/>
    <property type="match status" value="1"/>
</dbReference>
<evidence type="ECO:0000313" key="3">
    <source>
        <dbReference type="Proteomes" id="UP000579647"/>
    </source>
</evidence>
<dbReference type="Proteomes" id="UP000579647">
    <property type="component" value="Unassembled WGS sequence"/>
</dbReference>
<evidence type="ECO:0000313" key="2">
    <source>
        <dbReference type="EMBL" id="MBB5495653.1"/>
    </source>
</evidence>
<evidence type="ECO:0000259" key="1">
    <source>
        <dbReference type="Pfam" id="PF10592"/>
    </source>
</evidence>
<comment type="caution">
    <text evidence="2">The sequence shown here is derived from an EMBL/GenBank/DDBJ whole genome shotgun (WGS) entry which is preliminary data.</text>
</comment>
<gene>
    <name evidence="2" type="ORF">HNR07_006790</name>
</gene>
<proteinExistence type="predicted"/>
<dbReference type="InterPro" id="IPR018891">
    <property type="entry name" value="AIPR_C"/>
</dbReference>